<dbReference type="EMBL" id="JAJAGQ010000006">
    <property type="protein sequence ID" value="KAJ8561259.1"/>
    <property type="molecule type" value="Genomic_DNA"/>
</dbReference>
<keyword evidence="2" id="KW-0479">Metal-binding</keyword>
<sequence length="96" mass="11010">MEELQLALFRTPHGENLFLDRISASRLHIIIFVSQRTFADADGDGKIGKNDRKIFVIRHPLLLKNMTLPNLRDATAVFPSFVFHTQVGDEDRSYLL</sequence>
<dbReference type="Gene3D" id="1.10.238.10">
    <property type="entry name" value="EF-hand"/>
    <property type="match status" value="1"/>
</dbReference>
<evidence type="ECO:0000313" key="3">
    <source>
        <dbReference type="EMBL" id="KAJ8561259.1"/>
    </source>
</evidence>
<proteinExistence type="inferred from homology"/>
<comment type="similarity">
    <text evidence="2">Belongs to the calcineurin regulatory subunit family.</text>
</comment>
<reference evidence="4" key="1">
    <citation type="journal article" date="2023" name="Proc. Natl. Acad. Sci. U.S.A.">
        <title>Genomic and structural basis for evolution of tropane alkaloid biosynthesis.</title>
        <authorList>
            <person name="Wanga Y.-J."/>
            <person name="Taina T."/>
            <person name="Yua J.-Y."/>
            <person name="Lia J."/>
            <person name="Xua B."/>
            <person name="Chenc J."/>
            <person name="D'Auriad J.C."/>
            <person name="Huanga J.-P."/>
            <person name="Huanga S.-X."/>
        </authorList>
    </citation>
    <scope>NUCLEOTIDE SEQUENCE [LARGE SCALE GENOMIC DNA]</scope>
    <source>
        <strain evidence="4">cv. KIB-2019</strain>
    </source>
</reference>
<gene>
    <name evidence="3" type="ORF">K7X08_027449</name>
</gene>
<dbReference type="GO" id="GO:0019722">
    <property type="term" value="P:calcium-mediated signaling"/>
    <property type="evidence" value="ECO:0007669"/>
    <property type="project" value="UniProtKB-UniRule"/>
</dbReference>
<evidence type="ECO:0000313" key="4">
    <source>
        <dbReference type="Proteomes" id="UP001152561"/>
    </source>
</evidence>
<comment type="subunit">
    <text evidence="2">Homodimer. Interacts with CIPK.</text>
</comment>
<dbReference type="GO" id="GO:0016020">
    <property type="term" value="C:membrane"/>
    <property type="evidence" value="ECO:0007669"/>
    <property type="project" value="UniProtKB-SubCell"/>
</dbReference>
<evidence type="ECO:0000256" key="2">
    <source>
        <dbReference type="RuleBase" id="RU369080"/>
    </source>
</evidence>
<dbReference type="InterPro" id="IPR045198">
    <property type="entry name" value="CNBL1-10"/>
</dbReference>
<protein>
    <recommendedName>
        <fullName evidence="2">Calcineurin B-like protein</fullName>
    </recommendedName>
</protein>
<dbReference type="GO" id="GO:0019900">
    <property type="term" value="F:kinase binding"/>
    <property type="evidence" value="ECO:0007669"/>
    <property type="project" value="UniProtKB-UniRule"/>
</dbReference>
<keyword evidence="4" id="KW-1185">Reference proteome</keyword>
<keyword evidence="1 2" id="KW-0677">Repeat</keyword>
<organism evidence="3 4">
    <name type="scientific">Anisodus acutangulus</name>
    <dbReference type="NCBI Taxonomy" id="402998"/>
    <lineage>
        <taxon>Eukaryota</taxon>
        <taxon>Viridiplantae</taxon>
        <taxon>Streptophyta</taxon>
        <taxon>Embryophyta</taxon>
        <taxon>Tracheophyta</taxon>
        <taxon>Spermatophyta</taxon>
        <taxon>Magnoliopsida</taxon>
        <taxon>eudicotyledons</taxon>
        <taxon>Gunneridae</taxon>
        <taxon>Pentapetalae</taxon>
        <taxon>asterids</taxon>
        <taxon>lamiids</taxon>
        <taxon>Solanales</taxon>
        <taxon>Solanaceae</taxon>
        <taxon>Solanoideae</taxon>
        <taxon>Hyoscyameae</taxon>
        <taxon>Anisodus</taxon>
    </lineage>
</organism>
<dbReference type="Proteomes" id="UP001152561">
    <property type="component" value="Unassembled WGS sequence"/>
</dbReference>
<dbReference type="OrthoDB" id="1426608at2759"/>
<name>A0A9Q1MK83_9SOLA</name>
<evidence type="ECO:0000256" key="1">
    <source>
        <dbReference type="ARBA" id="ARBA00022737"/>
    </source>
</evidence>
<keyword evidence="2" id="KW-0106">Calcium</keyword>
<dbReference type="AlphaFoldDB" id="A0A9Q1MK83"/>
<dbReference type="PANTHER" id="PTHR23056">
    <property type="entry name" value="CALCINEURIN B"/>
    <property type="match status" value="1"/>
</dbReference>
<keyword evidence="2" id="KW-0472">Membrane</keyword>
<comment type="caution">
    <text evidence="3">The sequence shown here is derived from an EMBL/GenBank/DDBJ whole genome shotgun (WGS) entry which is preliminary data.</text>
</comment>
<comment type="subcellular location">
    <subcellularLocation>
        <location evidence="2">Membrane</location>
    </subcellularLocation>
</comment>
<dbReference type="GO" id="GO:0005509">
    <property type="term" value="F:calcium ion binding"/>
    <property type="evidence" value="ECO:0007669"/>
    <property type="project" value="UniProtKB-UniRule"/>
</dbReference>
<dbReference type="PANTHER" id="PTHR23056:SF26">
    <property type="entry name" value="CALCINEURIN B-LIKE PROTEIN 10"/>
    <property type="match status" value="1"/>
</dbReference>
<comment type="function">
    <text evidence="2">Acts as a calcium sensor. CBL proteins interact with CIPK serine-threonine protein kinases. Binding of a CBL protein to the regulatory NAF domain of a CIPK protein lead to the activation of the kinase in a calcium-dependent manner.</text>
</comment>
<accession>A0A9Q1MK83</accession>